<dbReference type="EMBL" id="DXFZ01000107">
    <property type="protein sequence ID" value="HIW96571.1"/>
    <property type="molecule type" value="Genomic_DNA"/>
</dbReference>
<proteinExistence type="predicted"/>
<organism evidence="1 2">
    <name type="scientific">Candidatus Corynebacterium gallistercoris</name>
    <dbReference type="NCBI Taxonomy" id="2838530"/>
    <lineage>
        <taxon>Bacteria</taxon>
        <taxon>Bacillati</taxon>
        <taxon>Actinomycetota</taxon>
        <taxon>Actinomycetes</taxon>
        <taxon>Mycobacteriales</taxon>
        <taxon>Corynebacteriaceae</taxon>
        <taxon>Corynebacterium</taxon>
    </lineage>
</organism>
<name>A0A9D1URR0_9CORY</name>
<reference evidence="1" key="1">
    <citation type="journal article" date="2021" name="PeerJ">
        <title>Extensive microbial diversity within the chicken gut microbiome revealed by metagenomics and culture.</title>
        <authorList>
            <person name="Gilroy R."/>
            <person name="Ravi A."/>
            <person name="Getino M."/>
            <person name="Pursley I."/>
            <person name="Horton D.L."/>
            <person name="Alikhan N.F."/>
            <person name="Baker D."/>
            <person name="Gharbi K."/>
            <person name="Hall N."/>
            <person name="Watson M."/>
            <person name="Adriaenssens E.M."/>
            <person name="Foster-Nyarko E."/>
            <person name="Jarju S."/>
            <person name="Secka A."/>
            <person name="Antonio M."/>
            <person name="Oren A."/>
            <person name="Chaudhuri R.R."/>
            <person name="La Ragione R."/>
            <person name="Hildebrand F."/>
            <person name="Pallen M.J."/>
        </authorList>
    </citation>
    <scope>NUCLEOTIDE SEQUENCE</scope>
    <source>
        <strain evidence="1">4376</strain>
    </source>
</reference>
<sequence length="278" mass="29182">MKNSHSVVIREQLWSPVQNTAVWLGWWAMDAVSTDDCVSALVAAQGRAHRVVFYGDATTGSPAPTPASGIGEVLRFVRRVTSAAPVSLEDRPLVNLCLAGPGDVPGLPAGSQAAELVQSSGAGILLADADPLTTHVLVPRVHPEGFVEWHQATATGAVVPLAVYGPGEADRMLRDAMDQATHAITASGYVPRGRSQVDRASLAVGALSDAFGLPGLPPGVPRRAEGLMVRADTVAAIVEVTRSSQVGAGVDPQVLPLLRAIRHARMTAVDYCMRELLR</sequence>
<dbReference type="AlphaFoldDB" id="A0A9D1URR0"/>
<evidence type="ECO:0000313" key="2">
    <source>
        <dbReference type="Proteomes" id="UP000824189"/>
    </source>
</evidence>
<reference evidence="1" key="2">
    <citation type="submission" date="2021-04" db="EMBL/GenBank/DDBJ databases">
        <authorList>
            <person name="Gilroy R."/>
        </authorList>
    </citation>
    <scope>NUCLEOTIDE SEQUENCE</scope>
    <source>
        <strain evidence="1">4376</strain>
    </source>
</reference>
<protein>
    <submittedName>
        <fullName evidence="1">Uncharacterized protein</fullName>
    </submittedName>
</protein>
<gene>
    <name evidence="1" type="ORF">H9867_08860</name>
</gene>
<comment type="caution">
    <text evidence="1">The sequence shown here is derived from an EMBL/GenBank/DDBJ whole genome shotgun (WGS) entry which is preliminary data.</text>
</comment>
<accession>A0A9D1URR0</accession>
<evidence type="ECO:0000313" key="1">
    <source>
        <dbReference type="EMBL" id="HIW96571.1"/>
    </source>
</evidence>
<dbReference type="Proteomes" id="UP000824189">
    <property type="component" value="Unassembled WGS sequence"/>
</dbReference>